<dbReference type="Proteomes" id="UP000298649">
    <property type="component" value="Chromosome linear"/>
</dbReference>
<proteinExistence type="predicted"/>
<feature type="transmembrane region" description="Helical" evidence="1">
    <location>
        <begin position="274"/>
        <end position="295"/>
    </location>
</feature>
<dbReference type="SUPFAM" id="SSF103473">
    <property type="entry name" value="MFS general substrate transporter"/>
    <property type="match status" value="1"/>
</dbReference>
<evidence type="ECO:0000313" key="2">
    <source>
        <dbReference type="EMBL" id="QCL95762.1"/>
    </source>
</evidence>
<reference evidence="2 3" key="1">
    <citation type="submission" date="2019-04" db="EMBL/GenBank/DDBJ databases">
        <title>Complete genome sequence of Agrobacterium tumefaciens CFBP7129.</title>
        <authorList>
            <person name="Haryono M."/>
            <person name="Lin Y.-C."/>
            <person name="Lai E.-M."/>
            <person name="Kuo C.-H."/>
        </authorList>
    </citation>
    <scope>NUCLEOTIDE SEQUENCE [LARGE SCALE GENOMIC DNA]</scope>
    <source>
        <strain evidence="2 3">CFBP7129</strain>
    </source>
</reference>
<gene>
    <name evidence="2" type="ORF">CFBP7129_15870</name>
</gene>
<feature type="transmembrane region" description="Helical" evidence="1">
    <location>
        <begin position="49"/>
        <end position="79"/>
    </location>
</feature>
<evidence type="ECO:0000313" key="3">
    <source>
        <dbReference type="Proteomes" id="UP000298649"/>
    </source>
</evidence>
<keyword evidence="1" id="KW-0472">Membrane</keyword>
<accession>A0A4D7YVV3</accession>
<evidence type="ECO:0008006" key="4">
    <source>
        <dbReference type="Google" id="ProtNLM"/>
    </source>
</evidence>
<organism evidence="2 3">
    <name type="scientific">Agrobacterium tumefaciens</name>
    <dbReference type="NCBI Taxonomy" id="358"/>
    <lineage>
        <taxon>Bacteria</taxon>
        <taxon>Pseudomonadati</taxon>
        <taxon>Pseudomonadota</taxon>
        <taxon>Alphaproteobacteria</taxon>
        <taxon>Hyphomicrobiales</taxon>
        <taxon>Rhizobiaceae</taxon>
        <taxon>Rhizobium/Agrobacterium group</taxon>
        <taxon>Agrobacterium</taxon>
        <taxon>Agrobacterium tumefaciens complex</taxon>
    </lineage>
</organism>
<dbReference type="EMBL" id="CP039923">
    <property type="protein sequence ID" value="QCL95762.1"/>
    <property type="molecule type" value="Genomic_DNA"/>
</dbReference>
<feature type="transmembrane region" description="Helical" evidence="1">
    <location>
        <begin position="120"/>
        <end position="136"/>
    </location>
</feature>
<keyword evidence="1" id="KW-1133">Transmembrane helix</keyword>
<evidence type="ECO:0000256" key="1">
    <source>
        <dbReference type="SAM" id="Phobius"/>
    </source>
</evidence>
<protein>
    <recommendedName>
        <fullName evidence="4">MFS transporter</fullName>
    </recommendedName>
</protein>
<dbReference type="AlphaFoldDB" id="A0A4D7YVV3"/>
<feature type="transmembrane region" description="Helical" evidence="1">
    <location>
        <begin position="142"/>
        <end position="160"/>
    </location>
</feature>
<sequence length="356" mass="38721">MTHLFSREKKLLAMRCISAFALFAIFGMANNNLSEINNSILAFGRSAIILVPIALAIFGAATMGVSFIAMTIGTLLIFLDLGELSDAVAAGSFAYGTATSGYLMRSVASTTKIGSAKNRVALNVGSSIAGCALMLPVSAYNYAILVVLILSIGMTVIELSRPSLTEEDIRKNSKILFKPSIAWILCGISIGVLNFGLFSVLPQFLIANTGSVPLWYGFMVIINSLTIVMIQVKFVKVVDRHINNTKLFTVSIIFLGFAVMAFPDLFFAQYFLGALIWVVLITISECGFSYLDYYAYQDDMMLTKELSVGLGAAITVYISRACEYPISFMLVGLVGAITILGYFILSELKLRHRRVA</sequence>
<feature type="transmembrane region" description="Helical" evidence="1">
    <location>
        <begin position="181"/>
        <end position="201"/>
    </location>
</feature>
<feature type="transmembrane region" description="Helical" evidence="1">
    <location>
        <begin position="213"/>
        <end position="235"/>
    </location>
</feature>
<dbReference type="RefSeq" id="WP_137004663.1">
    <property type="nucleotide sequence ID" value="NZ_CP039923.1"/>
</dbReference>
<dbReference type="InterPro" id="IPR036259">
    <property type="entry name" value="MFS_trans_sf"/>
</dbReference>
<feature type="transmembrane region" description="Helical" evidence="1">
    <location>
        <begin position="247"/>
        <end position="268"/>
    </location>
</feature>
<feature type="transmembrane region" description="Helical" evidence="1">
    <location>
        <begin position="326"/>
        <end position="345"/>
    </location>
</feature>
<name>A0A4D7YVV3_AGRTU</name>
<keyword evidence="1" id="KW-0812">Transmembrane</keyword>
<feature type="transmembrane region" description="Helical" evidence="1">
    <location>
        <begin position="12"/>
        <end position="29"/>
    </location>
</feature>